<feature type="compositionally biased region" description="Basic residues" evidence="1">
    <location>
        <begin position="10"/>
        <end position="19"/>
    </location>
</feature>
<accession>A0A8R7Q1Z9</accession>
<reference evidence="2" key="3">
    <citation type="submission" date="2022-06" db="UniProtKB">
        <authorList>
            <consortium name="EnsemblPlants"/>
        </authorList>
    </citation>
    <scope>IDENTIFICATION</scope>
</reference>
<protein>
    <submittedName>
        <fullName evidence="2">Uncharacterized protein</fullName>
    </submittedName>
</protein>
<feature type="compositionally biased region" description="Low complexity" evidence="1">
    <location>
        <begin position="48"/>
        <end position="57"/>
    </location>
</feature>
<dbReference type="Proteomes" id="UP000015106">
    <property type="component" value="Chromosome 4"/>
</dbReference>
<dbReference type="AlphaFoldDB" id="A0A8R7Q1Z9"/>
<reference evidence="2" key="2">
    <citation type="submission" date="2018-03" db="EMBL/GenBank/DDBJ databases">
        <title>The Triticum urartu genome reveals the dynamic nature of wheat genome evolution.</title>
        <authorList>
            <person name="Ling H."/>
            <person name="Ma B."/>
            <person name="Shi X."/>
            <person name="Liu H."/>
            <person name="Dong L."/>
            <person name="Sun H."/>
            <person name="Cao Y."/>
            <person name="Gao Q."/>
            <person name="Zheng S."/>
            <person name="Li Y."/>
            <person name="Yu Y."/>
            <person name="Du H."/>
            <person name="Qi M."/>
            <person name="Li Y."/>
            <person name="Yu H."/>
            <person name="Cui Y."/>
            <person name="Wang N."/>
            <person name="Chen C."/>
            <person name="Wu H."/>
            <person name="Zhao Y."/>
            <person name="Zhang J."/>
            <person name="Li Y."/>
            <person name="Zhou W."/>
            <person name="Zhang B."/>
            <person name="Hu W."/>
            <person name="Eijk M."/>
            <person name="Tang J."/>
            <person name="Witsenboer H."/>
            <person name="Zhao S."/>
            <person name="Li Z."/>
            <person name="Zhang A."/>
            <person name="Wang D."/>
            <person name="Liang C."/>
        </authorList>
    </citation>
    <scope>NUCLEOTIDE SEQUENCE [LARGE SCALE GENOMIC DNA]</scope>
    <source>
        <strain evidence="2">cv. G1812</strain>
    </source>
</reference>
<keyword evidence="3" id="KW-1185">Reference proteome</keyword>
<name>A0A8R7Q1Z9_TRIUA</name>
<feature type="region of interest" description="Disordered" evidence="1">
    <location>
        <begin position="1"/>
        <end position="57"/>
    </location>
</feature>
<evidence type="ECO:0000313" key="3">
    <source>
        <dbReference type="Proteomes" id="UP000015106"/>
    </source>
</evidence>
<evidence type="ECO:0000313" key="2">
    <source>
        <dbReference type="EnsemblPlants" id="TuG1812G0400001564.01.T01.cds309635"/>
    </source>
</evidence>
<sequence>MSSSMPRPPRFSRRKKMPRRTATVHFVLPENKTEPGRLVRPPSPPSSPRTSMSSVVV</sequence>
<dbReference type="Gramene" id="TuG1812G0400001564.01.T01">
    <property type="protein sequence ID" value="TuG1812G0400001564.01.T01.cds309635"/>
    <property type="gene ID" value="TuG1812G0400001564.01"/>
</dbReference>
<proteinExistence type="predicted"/>
<dbReference type="EnsemblPlants" id="TuG1812G0400001564.01.T01">
    <property type="protein sequence ID" value="TuG1812G0400001564.01.T01.cds309635"/>
    <property type="gene ID" value="TuG1812G0400001564.01"/>
</dbReference>
<organism evidence="2 3">
    <name type="scientific">Triticum urartu</name>
    <name type="common">Red wild einkorn</name>
    <name type="synonym">Crithodium urartu</name>
    <dbReference type="NCBI Taxonomy" id="4572"/>
    <lineage>
        <taxon>Eukaryota</taxon>
        <taxon>Viridiplantae</taxon>
        <taxon>Streptophyta</taxon>
        <taxon>Embryophyta</taxon>
        <taxon>Tracheophyta</taxon>
        <taxon>Spermatophyta</taxon>
        <taxon>Magnoliopsida</taxon>
        <taxon>Liliopsida</taxon>
        <taxon>Poales</taxon>
        <taxon>Poaceae</taxon>
        <taxon>BOP clade</taxon>
        <taxon>Pooideae</taxon>
        <taxon>Triticodae</taxon>
        <taxon>Triticeae</taxon>
        <taxon>Triticinae</taxon>
        <taxon>Triticum</taxon>
    </lineage>
</organism>
<evidence type="ECO:0000256" key="1">
    <source>
        <dbReference type="SAM" id="MobiDB-lite"/>
    </source>
</evidence>
<reference evidence="3" key="1">
    <citation type="journal article" date="2013" name="Nature">
        <title>Draft genome of the wheat A-genome progenitor Triticum urartu.</title>
        <authorList>
            <person name="Ling H.Q."/>
            <person name="Zhao S."/>
            <person name="Liu D."/>
            <person name="Wang J."/>
            <person name="Sun H."/>
            <person name="Zhang C."/>
            <person name="Fan H."/>
            <person name="Li D."/>
            <person name="Dong L."/>
            <person name="Tao Y."/>
            <person name="Gao C."/>
            <person name="Wu H."/>
            <person name="Li Y."/>
            <person name="Cui Y."/>
            <person name="Guo X."/>
            <person name="Zheng S."/>
            <person name="Wang B."/>
            <person name="Yu K."/>
            <person name="Liang Q."/>
            <person name="Yang W."/>
            <person name="Lou X."/>
            <person name="Chen J."/>
            <person name="Feng M."/>
            <person name="Jian J."/>
            <person name="Zhang X."/>
            <person name="Luo G."/>
            <person name="Jiang Y."/>
            <person name="Liu J."/>
            <person name="Wang Z."/>
            <person name="Sha Y."/>
            <person name="Zhang B."/>
            <person name="Wu H."/>
            <person name="Tang D."/>
            <person name="Shen Q."/>
            <person name="Xue P."/>
            <person name="Zou S."/>
            <person name="Wang X."/>
            <person name="Liu X."/>
            <person name="Wang F."/>
            <person name="Yang Y."/>
            <person name="An X."/>
            <person name="Dong Z."/>
            <person name="Zhang K."/>
            <person name="Zhang X."/>
            <person name="Luo M.C."/>
            <person name="Dvorak J."/>
            <person name="Tong Y."/>
            <person name="Wang J."/>
            <person name="Yang H."/>
            <person name="Li Z."/>
            <person name="Wang D."/>
            <person name="Zhang A."/>
            <person name="Wang J."/>
        </authorList>
    </citation>
    <scope>NUCLEOTIDE SEQUENCE</scope>
    <source>
        <strain evidence="3">cv. G1812</strain>
    </source>
</reference>